<evidence type="ECO:0000256" key="9">
    <source>
        <dbReference type="ARBA" id="ARBA00023136"/>
    </source>
</evidence>
<evidence type="ECO:0000256" key="3">
    <source>
        <dbReference type="ARBA" id="ARBA00022448"/>
    </source>
</evidence>
<gene>
    <name evidence="11" type="ORF">B7R76_06205</name>
</gene>
<dbReference type="GO" id="GO:0005886">
    <property type="term" value="C:plasma membrane"/>
    <property type="evidence" value="ECO:0007669"/>
    <property type="project" value="UniProtKB-SubCell"/>
</dbReference>
<keyword evidence="3 10" id="KW-0813">Transport</keyword>
<dbReference type="RefSeq" id="WP_012992679.1">
    <property type="nucleotide sequence ID" value="NZ_NBZD01000003.1"/>
</dbReference>
<dbReference type="AlphaFoldDB" id="A0A2J8B0Y2"/>
<feature type="transmembrane region" description="Helical" evidence="10">
    <location>
        <begin position="59"/>
        <end position="77"/>
    </location>
</feature>
<dbReference type="NCBIfam" id="TIGR00810">
    <property type="entry name" value="secG"/>
    <property type="match status" value="1"/>
</dbReference>
<keyword evidence="9 10" id="KW-0472">Membrane</keyword>
<keyword evidence="8 10" id="KW-0811">Translocation</keyword>
<comment type="subcellular location">
    <subcellularLocation>
        <location evidence="1 10">Cell membrane</location>
        <topology evidence="1 10">Multi-pass membrane protein</topology>
    </subcellularLocation>
</comment>
<dbReference type="GO" id="GO:0065002">
    <property type="term" value="P:intracellular protein transmembrane transport"/>
    <property type="evidence" value="ECO:0007669"/>
    <property type="project" value="TreeGrafter"/>
</dbReference>
<evidence type="ECO:0000256" key="4">
    <source>
        <dbReference type="ARBA" id="ARBA00022475"/>
    </source>
</evidence>
<evidence type="ECO:0000313" key="12">
    <source>
        <dbReference type="Proteomes" id="UP000236394"/>
    </source>
</evidence>
<keyword evidence="6 10" id="KW-0653">Protein transport</keyword>
<reference evidence="12" key="1">
    <citation type="submission" date="2017-04" db="EMBL/GenBank/DDBJ databases">
        <authorList>
            <person name="Bumgarner R.E."/>
            <person name="Fredricks D.N."/>
            <person name="Srinivasan S."/>
        </authorList>
    </citation>
    <scope>NUCLEOTIDE SEQUENCE [LARGE SCALE GENOMIC DNA]</scope>
    <source>
        <strain evidence="12">KA00405</strain>
    </source>
</reference>
<dbReference type="GO" id="GO:0043952">
    <property type="term" value="P:protein transport by the Sec complex"/>
    <property type="evidence" value="ECO:0007669"/>
    <property type="project" value="TreeGrafter"/>
</dbReference>
<accession>A0A2J8B0Y2</accession>
<evidence type="ECO:0000313" key="11">
    <source>
        <dbReference type="EMBL" id="PNH18429.1"/>
    </source>
</evidence>
<comment type="caution">
    <text evidence="11">The sequence shown here is derived from an EMBL/GenBank/DDBJ whole genome shotgun (WGS) entry which is preliminary data.</text>
</comment>
<keyword evidence="7 10" id="KW-1133">Transmembrane helix</keyword>
<proteinExistence type="inferred from homology"/>
<dbReference type="GO" id="GO:0015450">
    <property type="term" value="F:protein-transporting ATPase activity"/>
    <property type="evidence" value="ECO:0007669"/>
    <property type="project" value="UniProtKB-UniRule"/>
</dbReference>
<comment type="function">
    <text evidence="10">Involved in protein export. Participates in an early event of protein translocation.</text>
</comment>
<evidence type="ECO:0000256" key="2">
    <source>
        <dbReference type="ARBA" id="ARBA00008445"/>
    </source>
</evidence>
<feature type="transmembrane region" description="Helical" evidence="10">
    <location>
        <begin position="6"/>
        <end position="24"/>
    </location>
</feature>
<evidence type="ECO:0000256" key="10">
    <source>
        <dbReference type="RuleBase" id="RU365087"/>
    </source>
</evidence>
<comment type="similarity">
    <text evidence="2 10">Belongs to the SecG family.</text>
</comment>
<organism evidence="11 12">
    <name type="scientific">Mageeibacillus indolicus</name>
    <dbReference type="NCBI Taxonomy" id="884684"/>
    <lineage>
        <taxon>Bacteria</taxon>
        <taxon>Bacillati</taxon>
        <taxon>Bacillota</taxon>
        <taxon>Clostridia</taxon>
        <taxon>Eubacteriales</taxon>
        <taxon>Oscillospiraceae</taxon>
        <taxon>Mageeibacillus</taxon>
    </lineage>
</organism>
<protein>
    <recommendedName>
        <fullName evidence="10">Protein-export membrane protein SecG</fullName>
    </recommendedName>
</protein>
<keyword evidence="5 10" id="KW-0812">Transmembrane</keyword>
<dbReference type="PANTHER" id="PTHR34182">
    <property type="entry name" value="PROTEIN-EXPORT MEMBRANE PROTEIN SECG"/>
    <property type="match status" value="1"/>
</dbReference>
<evidence type="ECO:0000256" key="8">
    <source>
        <dbReference type="ARBA" id="ARBA00023010"/>
    </source>
</evidence>
<evidence type="ECO:0000256" key="5">
    <source>
        <dbReference type="ARBA" id="ARBA00022692"/>
    </source>
</evidence>
<sequence length="80" mass="8256">MNTLAVVLGVIDVIICIALIGLVISQEGNAQGLGSIAGGADTFFGSHKGRSVDNLLKKLTTTLAIIFAVLTVVLFLLTSK</sequence>
<dbReference type="EMBL" id="NBZD01000003">
    <property type="protein sequence ID" value="PNH18429.1"/>
    <property type="molecule type" value="Genomic_DNA"/>
</dbReference>
<dbReference type="PANTHER" id="PTHR34182:SF1">
    <property type="entry name" value="PROTEIN-EXPORT MEMBRANE PROTEIN SECG"/>
    <property type="match status" value="1"/>
</dbReference>
<name>A0A2J8B0Y2_9FIRM</name>
<evidence type="ECO:0000256" key="1">
    <source>
        <dbReference type="ARBA" id="ARBA00004651"/>
    </source>
</evidence>
<dbReference type="GO" id="GO:0009306">
    <property type="term" value="P:protein secretion"/>
    <property type="evidence" value="ECO:0007669"/>
    <property type="project" value="UniProtKB-UniRule"/>
</dbReference>
<keyword evidence="4 10" id="KW-1003">Cell membrane</keyword>
<dbReference type="Pfam" id="PF03840">
    <property type="entry name" value="SecG"/>
    <property type="match status" value="1"/>
</dbReference>
<evidence type="ECO:0000256" key="6">
    <source>
        <dbReference type="ARBA" id="ARBA00022927"/>
    </source>
</evidence>
<dbReference type="InterPro" id="IPR004692">
    <property type="entry name" value="SecG"/>
</dbReference>
<dbReference type="PRINTS" id="PR01651">
    <property type="entry name" value="SECGEXPORT"/>
</dbReference>
<dbReference type="Proteomes" id="UP000236394">
    <property type="component" value="Unassembled WGS sequence"/>
</dbReference>
<evidence type="ECO:0000256" key="7">
    <source>
        <dbReference type="ARBA" id="ARBA00022989"/>
    </source>
</evidence>